<name>A0AA91TJM9_9BACT</name>
<protein>
    <submittedName>
        <fullName evidence="2">Uncharacterized protein</fullName>
    </submittedName>
</protein>
<keyword evidence="1" id="KW-0812">Transmembrane</keyword>
<feature type="transmembrane region" description="Helical" evidence="1">
    <location>
        <begin position="23"/>
        <end position="43"/>
    </location>
</feature>
<proteinExistence type="predicted"/>
<evidence type="ECO:0000313" key="3">
    <source>
        <dbReference type="Proteomes" id="UP000215155"/>
    </source>
</evidence>
<feature type="transmembrane region" description="Helical" evidence="1">
    <location>
        <begin position="50"/>
        <end position="67"/>
    </location>
</feature>
<comment type="caution">
    <text evidence="2">The sequence shown here is derived from an EMBL/GenBank/DDBJ whole genome shotgun (WGS) entry which is preliminary data.</text>
</comment>
<reference evidence="2 3" key="1">
    <citation type="submission" date="2017-07" db="EMBL/GenBank/DDBJ databases">
        <title>Draft genome sequence of Prevotella copri isolated from the gut of healthy adult Indian.</title>
        <authorList>
            <person name="Das B."/>
            <person name="Bag S."/>
            <person name="Ghosh T.S."/>
        </authorList>
    </citation>
    <scope>NUCLEOTIDE SEQUENCE [LARGE SCALE GENOMIC DNA]</scope>
    <source>
        <strain evidence="2 3">Indica</strain>
    </source>
</reference>
<dbReference type="AlphaFoldDB" id="A0AA91TJM9"/>
<accession>A0AA91TJM9</accession>
<dbReference type="EMBL" id="NMPZ01000010">
    <property type="protein sequence ID" value="OXL44005.1"/>
    <property type="molecule type" value="Genomic_DNA"/>
</dbReference>
<sequence length="69" mass="8204">MAGQHFCPDNSGYAEKRVQSYDFFSYLANFQWVSSLFPLLFLFSLLKKRFFLAFFVFFADLFCIFASRN</sequence>
<gene>
    <name evidence="2" type="ORF">CFT61_07735</name>
</gene>
<evidence type="ECO:0000313" key="2">
    <source>
        <dbReference type="EMBL" id="OXL44005.1"/>
    </source>
</evidence>
<evidence type="ECO:0000256" key="1">
    <source>
        <dbReference type="SAM" id="Phobius"/>
    </source>
</evidence>
<keyword evidence="1" id="KW-1133">Transmembrane helix</keyword>
<keyword evidence="1" id="KW-0472">Membrane</keyword>
<organism evidence="2 3">
    <name type="scientific">Segatella copri</name>
    <dbReference type="NCBI Taxonomy" id="165179"/>
    <lineage>
        <taxon>Bacteria</taxon>
        <taxon>Pseudomonadati</taxon>
        <taxon>Bacteroidota</taxon>
        <taxon>Bacteroidia</taxon>
        <taxon>Bacteroidales</taxon>
        <taxon>Prevotellaceae</taxon>
        <taxon>Segatella</taxon>
    </lineage>
</organism>
<dbReference type="Proteomes" id="UP000215155">
    <property type="component" value="Unassembled WGS sequence"/>
</dbReference>